<dbReference type="AlphaFoldDB" id="A0A6P1M990"/>
<protein>
    <submittedName>
        <fullName evidence="2">Uncharacterized protein</fullName>
    </submittedName>
</protein>
<dbReference type="GO" id="GO:0003723">
    <property type="term" value="F:RNA binding"/>
    <property type="evidence" value="ECO:0007669"/>
    <property type="project" value="UniProtKB-KW"/>
</dbReference>
<name>A0A6P1M990_9BACT</name>
<evidence type="ECO:0000313" key="3">
    <source>
        <dbReference type="Proteomes" id="UP000464954"/>
    </source>
</evidence>
<dbReference type="Gene3D" id="3.10.290.10">
    <property type="entry name" value="RNA-binding S4 domain"/>
    <property type="match status" value="1"/>
</dbReference>
<keyword evidence="1" id="KW-0694">RNA-binding</keyword>
<dbReference type="CDD" id="cd00165">
    <property type="entry name" value="S4"/>
    <property type="match status" value="1"/>
</dbReference>
<dbReference type="RefSeq" id="WP_160627172.1">
    <property type="nucleotide sequence ID" value="NZ_CP047593.1"/>
</dbReference>
<accession>A0A6P1M990</accession>
<dbReference type="PROSITE" id="PS50889">
    <property type="entry name" value="S4"/>
    <property type="match status" value="1"/>
</dbReference>
<gene>
    <name evidence="2" type="ORF">GT409_04035</name>
</gene>
<evidence type="ECO:0000313" key="2">
    <source>
        <dbReference type="EMBL" id="QHI68648.1"/>
    </source>
</evidence>
<dbReference type="SUPFAM" id="SSF55174">
    <property type="entry name" value="Alpha-L RNA-binding motif"/>
    <property type="match status" value="1"/>
</dbReference>
<dbReference type="EMBL" id="CP047593">
    <property type="protein sequence ID" value="QHI68648.1"/>
    <property type="molecule type" value="Genomic_DNA"/>
</dbReference>
<sequence>MDEFKLSGETIDLVQLLKAARLCGTGGEAKIVIEEGLVTVDGEVETRKRCKIRRDQTVEYNGESVTVV</sequence>
<dbReference type="InterPro" id="IPR036986">
    <property type="entry name" value="S4_RNA-bd_sf"/>
</dbReference>
<dbReference type="KEGG" id="taer:GT409_04035"/>
<reference evidence="2 3" key="1">
    <citation type="submission" date="2020-01" db="EMBL/GenBank/DDBJ databases">
        <title>Ponticoccus aerotolerans gen. nov., sp. nov., an anaerobic bacterium and proposal of Ponticoccusceae fam. nov., Ponticoccusles ord. nov. and Ponticoccuse classis nov. in the phylum Kiritimatiellaeota.</title>
        <authorList>
            <person name="Zhou L.Y."/>
            <person name="Du Z.J."/>
        </authorList>
    </citation>
    <scope>NUCLEOTIDE SEQUENCE [LARGE SCALE GENOMIC DNA]</scope>
    <source>
        <strain evidence="2 3">S-5007</strain>
    </source>
</reference>
<dbReference type="Pfam" id="PF13275">
    <property type="entry name" value="S4_2"/>
    <property type="match status" value="1"/>
</dbReference>
<proteinExistence type="predicted"/>
<keyword evidence="3" id="KW-1185">Reference proteome</keyword>
<dbReference type="Proteomes" id="UP000464954">
    <property type="component" value="Chromosome"/>
</dbReference>
<evidence type="ECO:0000256" key="1">
    <source>
        <dbReference type="PROSITE-ProRule" id="PRU00182"/>
    </source>
</evidence>
<organism evidence="2 3">
    <name type="scientific">Tichowtungia aerotolerans</name>
    <dbReference type="NCBI Taxonomy" id="2697043"/>
    <lineage>
        <taxon>Bacteria</taxon>
        <taxon>Pseudomonadati</taxon>
        <taxon>Kiritimatiellota</taxon>
        <taxon>Tichowtungiia</taxon>
        <taxon>Tichowtungiales</taxon>
        <taxon>Tichowtungiaceae</taxon>
        <taxon>Tichowtungia</taxon>
    </lineage>
</organism>